<dbReference type="Gene3D" id="1.10.600.10">
    <property type="entry name" value="Farnesyl Diphosphate Synthase"/>
    <property type="match status" value="1"/>
</dbReference>
<dbReference type="InterPro" id="IPR008949">
    <property type="entry name" value="Isoprenoid_synthase_dom_sf"/>
</dbReference>
<comment type="cofactor">
    <cofactor evidence="1">
        <name>Mg(2+)</name>
        <dbReference type="ChEBI" id="CHEBI:18420"/>
    </cofactor>
</comment>
<dbReference type="CDD" id="cd00685">
    <property type="entry name" value="Trans_IPPS_HT"/>
    <property type="match status" value="1"/>
</dbReference>
<evidence type="ECO:0000256" key="3">
    <source>
        <dbReference type="ARBA" id="ARBA00022679"/>
    </source>
</evidence>
<keyword evidence="3" id="KW-0808">Transferase</keyword>
<dbReference type="GO" id="GO:0046872">
    <property type="term" value="F:metal ion binding"/>
    <property type="evidence" value="ECO:0007669"/>
    <property type="project" value="UniProtKB-KW"/>
</dbReference>
<dbReference type="GO" id="GO:0004659">
    <property type="term" value="F:prenyltransferase activity"/>
    <property type="evidence" value="ECO:0007669"/>
    <property type="project" value="InterPro"/>
</dbReference>
<evidence type="ECO:0000256" key="1">
    <source>
        <dbReference type="ARBA" id="ARBA00001946"/>
    </source>
</evidence>
<reference evidence="6" key="1">
    <citation type="submission" date="2020-05" db="EMBL/GenBank/DDBJ databases">
        <authorList>
            <person name="Chiriac C."/>
            <person name="Salcher M."/>
            <person name="Ghai R."/>
            <person name="Kavagutti S V."/>
        </authorList>
    </citation>
    <scope>NUCLEOTIDE SEQUENCE</scope>
</reference>
<evidence type="ECO:0000313" key="6">
    <source>
        <dbReference type="EMBL" id="CAB4554363.1"/>
    </source>
</evidence>
<dbReference type="EMBL" id="CAEZSV010000105">
    <property type="protein sequence ID" value="CAB4554363.1"/>
    <property type="molecule type" value="Genomic_DNA"/>
</dbReference>
<gene>
    <name evidence="6" type="ORF">UFOPK1506_00656</name>
</gene>
<dbReference type="Pfam" id="PF00348">
    <property type="entry name" value="polyprenyl_synt"/>
    <property type="match status" value="1"/>
</dbReference>
<dbReference type="SUPFAM" id="SSF48576">
    <property type="entry name" value="Terpenoid synthases"/>
    <property type="match status" value="1"/>
</dbReference>
<sequence>MVSLPSLSPEVERELSARMDAVERFLFDHAAGEFPFATETSRHLISAGGKRFRPMLTLLASNYGDPTREEIIKAAVVVELTHLATLYHDDVMDEAPLRRGVESANKRWGNSVAILTGDYLFAKSSLLLADLGPDAVRHQAMTFERLVVGQIMETQGPQGGTDRLAHYIKVVTEKTGSLFGLCARYGGYLSGAKPEIVETLVRFSEELGIAFQLADDVIDIESSSNQSGKTPGTDLREGVPTLVTLLVQQMGLASDARLLELLSGPILDESDVEFALQALREHEALHEAKRITMQYAESARKMLSTLPLNGTTEGLLGLCDALVSRSA</sequence>
<dbReference type="SFLD" id="SFLDG01017">
    <property type="entry name" value="Polyprenyl_Transferase_Like"/>
    <property type="match status" value="1"/>
</dbReference>
<comment type="similarity">
    <text evidence="2">Belongs to the FPP/GGPP synthase family.</text>
</comment>
<dbReference type="InterPro" id="IPR000092">
    <property type="entry name" value="Polyprenyl_synt"/>
</dbReference>
<dbReference type="PANTHER" id="PTHR12001">
    <property type="entry name" value="GERANYLGERANYL PYROPHOSPHATE SYNTHASE"/>
    <property type="match status" value="1"/>
</dbReference>
<name>A0A6J6CVR7_9ZZZZ</name>
<dbReference type="InterPro" id="IPR033749">
    <property type="entry name" value="Polyprenyl_synt_CS"/>
</dbReference>
<evidence type="ECO:0000256" key="4">
    <source>
        <dbReference type="ARBA" id="ARBA00022723"/>
    </source>
</evidence>
<proteinExistence type="inferred from homology"/>
<evidence type="ECO:0000256" key="2">
    <source>
        <dbReference type="ARBA" id="ARBA00006706"/>
    </source>
</evidence>
<dbReference type="AlphaFoldDB" id="A0A6J6CVR7"/>
<dbReference type="PANTHER" id="PTHR12001:SF69">
    <property type="entry name" value="ALL TRANS-POLYPRENYL-DIPHOSPHATE SYNTHASE PDSS1"/>
    <property type="match status" value="1"/>
</dbReference>
<accession>A0A6J6CVR7</accession>
<evidence type="ECO:0000256" key="5">
    <source>
        <dbReference type="ARBA" id="ARBA00022842"/>
    </source>
</evidence>
<keyword evidence="5" id="KW-0460">Magnesium</keyword>
<keyword evidence="4" id="KW-0479">Metal-binding</keyword>
<organism evidence="6">
    <name type="scientific">freshwater metagenome</name>
    <dbReference type="NCBI Taxonomy" id="449393"/>
    <lineage>
        <taxon>unclassified sequences</taxon>
        <taxon>metagenomes</taxon>
        <taxon>ecological metagenomes</taxon>
    </lineage>
</organism>
<protein>
    <submittedName>
        <fullName evidence="6">Unannotated protein</fullName>
    </submittedName>
</protein>
<dbReference type="SFLD" id="SFLDS00005">
    <property type="entry name" value="Isoprenoid_Synthase_Type_I"/>
    <property type="match status" value="1"/>
</dbReference>
<dbReference type="PROSITE" id="PS00444">
    <property type="entry name" value="POLYPRENYL_SYNTHASE_2"/>
    <property type="match status" value="1"/>
</dbReference>
<dbReference type="GO" id="GO:0008299">
    <property type="term" value="P:isoprenoid biosynthetic process"/>
    <property type="evidence" value="ECO:0007669"/>
    <property type="project" value="InterPro"/>
</dbReference>